<dbReference type="CDD" id="cd02440">
    <property type="entry name" value="AdoMet_MTases"/>
    <property type="match status" value="1"/>
</dbReference>
<dbReference type="InterPro" id="IPR041698">
    <property type="entry name" value="Methyltransf_25"/>
</dbReference>
<dbReference type="EC" id="2.1.1.-" evidence="2"/>
<dbReference type="InterPro" id="IPR029063">
    <property type="entry name" value="SAM-dependent_MTases_sf"/>
</dbReference>
<dbReference type="Proteomes" id="UP001597145">
    <property type="component" value="Unassembled WGS sequence"/>
</dbReference>
<dbReference type="PANTHER" id="PTHR43464:SF3">
    <property type="entry name" value="SAM-DEPENDENT METHYLTRANSFERASE"/>
    <property type="match status" value="1"/>
</dbReference>
<name>A0ABW4FFA6_9PSEU</name>
<keyword evidence="2" id="KW-0808">Transferase</keyword>
<accession>A0ABW4FFA6</accession>
<dbReference type="SUPFAM" id="SSF53335">
    <property type="entry name" value="S-adenosyl-L-methionine-dependent methyltransferases"/>
    <property type="match status" value="1"/>
</dbReference>
<protein>
    <submittedName>
        <fullName evidence="2">SAM-dependent methyltransferase</fullName>
        <ecNumber evidence="2">2.1.1.-</ecNumber>
    </submittedName>
</protein>
<dbReference type="EMBL" id="JBHUCP010000002">
    <property type="protein sequence ID" value="MFD1528331.1"/>
    <property type="molecule type" value="Genomic_DNA"/>
</dbReference>
<evidence type="ECO:0000259" key="1">
    <source>
        <dbReference type="Pfam" id="PF13649"/>
    </source>
</evidence>
<keyword evidence="3" id="KW-1185">Reference proteome</keyword>
<evidence type="ECO:0000313" key="2">
    <source>
        <dbReference type="EMBL" id="MFD1528331.1"/>
    </source>
</evidence>
<proteinExistence type="predicted"/>
<evidence type="ECO:0000313" key="3">
    <source>
        <dbReference type="Proteomes" id="UP001597145"/>
    </source>
</evidence>
<dbReference type="GO" id="GO:0008168">
    <property type="term" value="F:methyltransferase activity"/>
    <property type="evidence" value="ECO:0007669"/>
    <property type="project" value="UniProtKB-KW"/>
</dbReference>
<organism evidence="2 3">
    <name type="scientific">Pseudonocardia aurantiaca</name>
    <dbReference type="NCBI Taxonomy" id="75290"/>
    <lineage>
        <taxon>Bacteria</taxon>
        <taxon>Bacillati</taxon>
        <taxon>Actinomycetota</taxon>
        <taxon>Actinomycetes</taxon>
        <taxon>Pseudonocardiales</taxon>
        <taxon>Pseudonocardiaceae</taxon>
        <taxon>Pseudonocardia</taxon>
    </lineage>
</organism>
<reference evidence="3" key="1">
    <citation type="journal article" date="2019" name="Int. J. Syst. Evol. Microbiol.">
        <title>The Global Catalogue of Microorganisms (GCM) 10K type strain sequencing project: providing services to taxonomists for standard genome sequencing and annotation.</title>
        <authorList>
            <consortium name="The Broad Institute Genomics Platform"/>
            <consortium name="The Broad Institute Genome Sequencing Center for Infectious Disease"/>
            <person name="Wu L."/>
            <person name="Ma J."/>
        </authorList>
    </citation>
    <scope>NUCLEOTIDE SEQUENCE [LARGE SCALE GENOMIC DNA]</scope>
    <source>
        <strain evidence="3">JCM 12165</strain>
    </source>
</reference>
<comment type="caution">
    <text evidence="2">The sequence shown here is derived from an EMBL/GenBank/DDBJ whole genome shotgun (WGS) entry which is preliminary data.</text>
</comment>
<dbReference type="Pfam" id="PF13649">
    <property type="entry name" value="Methyltransf_25"/>
    <property type="match status" value="1"/>
</dbReference>
<feature type="domain" description="Methyltransferase" evidence="1">
    <location>
        <begin position="40"/>
        <end position="134"/>
    </location>
</feature>
<dbReference type="GO" id="GO:0032259">
    <property type="term" value="P:methylation"/>
    <property type="evidence" value="ECO:0007669"/>
    <property type="project" value="UniProtKB-KW"/>
</dbReference>
<sequence>MDRAEASRIAHRRHPIAAPITEANARELLGWLSPPPGGQVLDLGCGEGEWLLTLLAEHPDVRAVGVDVAASALDLARSSAERRGLDGRTTWIADDAATWRDGLFDAVLCVGATHAFGGLDKTLDAVRAHLRPGGQAVVGDGFWEVAPGGAALDALDAVPGDFPDLPGLVQRAREHGFEPGYCHVSTLAEWDEYEWSWTASLTEWALREAPDEQQRQEALAIAHEHRSGWLGGYRGVLGFATLVLHHG</sequence>
<gene>
    <name evidence="2" type="ORF">ACFSCY_02650</name>
</gene>
<dbReference type="RefSeq" id="WP_379659621.1">
    <property type="nucleotide sequence ID" value="NZ_BAAAJG010000029.1"/>
</dbReference>
<dbReference type="Gene3D" id="3.40.50.150">
    <property type="entry name" value="Vaccinia Virus protein VP39"/>
    <property type="match status" value="1"/>
</dbReference>
<dbReference type="PANTHER" id="PTHR43464">
    <property type="entry name" value="METHYLTRANSFERASE"/>
    <property type="match status" value="1"/>
</dbReference>
<keyword evidence="2" id="KW-0489">Methyltransferase</keyword>